<dbReference type="PANTHER" id="PTHR46824:SF2">
    <property type="entry name" value="CALCIUM-BINDING PROTEIN CML48-RELATED"/>
    <property type="match status" value="1"/>
</dbReference>
<evidence type="ECO:0000256" key="1">
    <source>
        <dbReference type="ARBA" id="ARBA00022837"/>
    </source>
</evidence>
<dbReference type="Proteomes" id="UP000077202">
    <property type="component" value="Unassembled WGS sequence"/>
</dbReference>
<dbReference type="InterPro" id="IPR011992">
    <property type="entry name" value="EF-hand-dom_pair"/>
</dbReference>
<dbReference type="InterPro" id="IPR044590">
    <property type="entry name" value="CML48/49/50"/>
</dbReference>
<dbReference type="GO" id="GO:0005509">
    <property type="term" value="F:calcium ion binding"/>
    <property type="evidence" value="ECO:0007669"/>
    <property type="project" value="InterPro"/>
</dbReference>
<proteinExistence type="predicted"/>
<feature type="compositionally biased region" description="Polar residues" evidence="2">
    <location>
        <begin position="123"/>
        <end position="142"/>
    </location>
</feature>
<dbReference type="InterPro" id="IPR018247">
    <property type="entry name" value="EF_Hand_1_Ca_BS"/>
</dbReference>
<dbReference type="EMBL" id="LVLJ01003529">
    <property type="protein sequence ID" value="OAE21117.1"/>
    <property type="molecule type" value="Genomic_DNA"/>
</dbReference>
<comment type="caution">
    <text evidence="4">The sequence shown here is derived from an EMBL/GenBank/DDBJ whole genome shotgun (WGS) entry which is preliminary data.</text>
</comment>
<feature type="compositionally biased region" description="Pro residues" evidence="2">
    <location>
        <begin position="44"/>
        <end position="57"/>
    </location>
</feature>
<feature type="domain" description="EF-hand" evidence="3">
    <location>
        <begin position="255"/>
        <end position="290"/>
    </location>
</feature>
<feature type="region of interest" description="Disordered" evidence="2">
    <location>
        <begin position="1"/>
        <end position="190"/>
    </location>
</feature>
<protein>
    <recommendedName>
        <fullName evidence="3">EF-hand domain-containing protein</fullName>
    </recommendedName>
</protein>
<dbReference type="PROSITE" id="PS00018">
    <property type="entry name" value="EF_HAND_1"/>
    <property type="match status" value="2"/>
</dbReference>
<dbReference type="Gene3D" id="1.10.238.10">
    <property type="entry name" value="EF-hand"/>
    <property type="match status" value="1"/>
</dbReference>
<organism evidence="4 5">
    <name type="scientific">Marchantia polymorpha subsp. ruderalis</name>
    <dbReference type="NCBI Taxonomy" id="1480154"/>
    <lineage>
        <taxon>Eukaryota</taxon>
        <taxon>Viridiplantae</taxon>
        <taxon>Streptophyta</taxon>
        <taxon>Embryophyta</taxon>
        <taxon>Marchantiophyta</taxon>
        <taxon>Marchantiopsida</taxon>
        <taxon>Marchantiidae</taxon>
        <taxon>Marchantiales</taxon>
        <taxon>Marchantiaceae</taxon>
        <taxon>Marchantia</taxon>
    </lineage>
</organism>
<dbReference type="InterPro" id="IPR002048">
    <property type="entry name" value="EF_hand_dom"/>
</dbReference>
<keyword evidence="1" id="KW-0106">Calcium</keyword>
<evidence type="ECO:0000313" key="4">
    <source>
        <dbReference type="EMBL" id="OAE21117.1"/>
    </source>
</evidence>
<dbReference type="PROSITE" id="PS50222">
    <property type="entry name" value="EF_HAND_2"/>
    <property type="match status" value="1"/>
</dbReference>
<dbReference type="SUPFAM" id="SSF47473">
    <property type="entry name" value="EF-hand"/>
    <property type="match status" value="1"/>
</dbReference>
<feature type="compositionally biased region" description="Polar residues" evidence="2">
    <location>
        <begin position="22"/>
        <end position="34"/>
    </location>
</feature>
<dbReference type="SMART" id="SM00054">
    <property type="entry name" value="EFh"/>
    <property type="match status" value="2"/>
</dbReference>
<evidence type="ECO:0000256" key="2">
    <source>
        <dbReference type="SAM" id="MobiDB-lite"/>
    </source>
</evidence>
<keyword evidence="5" id="KW-1185">Reference proteome</keyword>
<evidence type="ECO:0000313" key="5">
    <source>
        <dbReference type="Proteomes" id="UP000077202"/>
    </source>
</evidence>
<accession>A0A176VKN6</accession>
<feature type="compositionally biased region" description="Polar residues" evidence="2">
    <location>
        <begin position="64"/>
        <end position="90"/>
    </location>
</feature>
<sequence>MATPQGGNYPAPSAPPAPSPYHPQQSWQQSNYSSGPGPADYGSAPPPNYSAAPPPPSLSYSASQRLQPTYQTQSSFSGQPTYTTQNTYAGTPTPPHYSESHKMSNSYSQAPSSYAQPGAHQSYGPSQTLPNTYGQSAPQTSYGKPAPPVGYGQQPSYSSQSTYPPQYPPAYGAPYGQQGYGRPKVQFPPGTDPEAIMAFEQGDVDCSGFIEENELGRVLSSGISFSMRTVHLMLHLYAGKTSNKIGPVEFVALWKALKEWKGVFERFDRDRSGRIDTQELKDALLSMGYAISPNLLSILISKYDKTGQAKALDYDNFVECGLVVKGLTDRFKAKDVQFRGSATLDYETFMQMVLPFIVA</sequence>
<dbReference type="CDD" id="cd16180">
    <property type="entry name" value="EFh_PEF_Group_I"/>
    <property type="match status" value="1"/>
</dbReference>
<feature type="compositionally biased region" description="Low complexity" evidence="2">
    <location>
        <begin position="150"/>
        <end position="181"/>
    </location>
</feature>
<dbReference type="Pfam" id="PF13405">
    <property type="entry name" value="EF-hand_6"/>
    <property type="match status" value="1"/>
</dbReference>
<dbReference type="AlphaFoldDB" id="A0A176VKN6"/>
<reference evidence="4" key="1">
    <citation type="submission" date="2016-03" db="EMBL/GenBank/DDBJ databases">
        <title>Mechanisms controlling the formation of the plant cell surface in tip-growing cells are functionally conserved among land plants.</title>
        <authorList>
            <person name="Honkanen S."/>
            <person name="Jones V.A."/>
            <person name="Morieri G."/>
            <person name="Champion C."/>
            <person name="Hetherington A.J."/>
            <person name="Kelly S."/>
            <person name="Saint-Marcoux D."/>
            <person name="Proust H."/>
            <person name="Prescott H."/>
            <person name="Dolan L."/>
        </authorList>
    </citation>
    <scope>NUCLEOTIDE SEQUENCE [LARGE SCALE GENOMIC DNA]</scope>
    <source>
        <tissue evidence="4">Whole gametophyte</tissue>
    </source>
</reference>
<gene>
    <name evidence="4" type="ORF">AXG93_3661s1420</name>
</gene>
<evidence type="ECO:0000259" key="3">
    <source>
        <dbReference type="PROSITE" id="PS50222"/>
    </source>
</evidence>
<feature type="compositionally biased region" description="Polar residues" evidence="2">
    <location>
        <begin position="103"/>
        <end position="115"/>
    </location>
</feature>
<name>A0A176VKN6_MARPO</name>
<feature type="compositionally biased region" description="Pro residues" evidence="2">
    <location>
        <begin position="12"/>
        <end position="21"/>
    </location>
</feature>
<dbReference type="PANTHER" id="PTHR46824">
    <property type="entry name" value="CALCIUM-BINDING PROTEIN CML48-RELATED"/>
    <property type="match status" value="1"/>
</dbReference>